<dbReference type="Proteomes" id="UP000611500">
    <property type="component" value="Unassembled WGS sequence"/>
</dbReference>
<gene>
    <name evidence="3" type="ORF">GCM10010961_05670</name>
</gene>
<accession>A0A8J3H4J3</accession>
<feature type="signal peptide" evidence="2">
    <location>
        <begin position="1"/>
        <end position="22"/>
    </location>
</feature>
<evidence type="ECO:0000313" key="3">
    <source>
        <dbReference type="EMBL" id="GHG81552.1"/>
    </source>
</evidence>
<keyword evidence="2" id="KW-0732">Signal</keyword>
<keyword evidence="4" id="KW-1185">Reference proteome</keyword>
<dbReference type="EMBL" id="BNAP01000001">
    <property type="protein sequence ID" value="GHG81552.1"/>
    <property type="molecule type" value="Genomic_DNA"/>
</dbReference>
<feature type="region of interest" description="Disordered" evidence="1">
    <location>
        <begin position="20"/>
        <end position="47"/>
    </location>
</feature>
<evidence type="ECO:0000313" key="4">
    <source>
        <dbReference type="Proteomes" id="UP000611500"/>
    </source>
</evidence>
<sequence>MMKGFIAILIAGTLGMSSGALAQSAGGQPTPPAESQTPAASAPAMLGNTGLTQEQAIGIGIGTVLLGVALSDDNSSSTTTAGH</sequence>
<evidence type="ECO:0000256" key="1">
    <source>
        <dbReference type="SAM" id="MobiDB-lite"/>
    </source>
</evidence>
<organism evidence="3 4">
    <name type="scientific">Pseudodonghicola xiamenensis</name>
    <dbReference type="NCBI Taxonomy" id="337702"/>
    <lineage>
        <taxon>Bacteria</taxon>
        <taxon>Pseudomonadati</taxon>
        <taxon>Pseudomonadota</taxon>
        <taxon>Alphaproteobacteria</taxon>
        <taxon>Rhodobacterales</taxon>
        <taxon>Paracoccaceae</taxon>
        <taxon>Pseudodonghicola</taxon>
    </lineage>
</organism>
<reference evidence="3" key="2">
    <citation type="submission" date="2020-09" db="EMBL/GenBank/DDBJ databases">
        <authorList>
            <person name="Sun Q."/>
            <person name="Zhou Y."/>
        </authorList>
    </citation>
    <scope>NUCLEOTIDE SEQUENCE</scope>
    <source>
        <strain evidence="3">CGMCC 1.7081</strain>
    </source>
</reference>
<comment type="caution">
    <text evidence="3">The sequence shown here is derived from an EMBL/GenBank/DDBJ whole genome shotgun (WGS) entry which is preliminary data.</text>
</comment>
<reference evidence="3" key="1">
    <citation type="journal article" date="2014" name="Int. J. Syst. Evol. Microbiol.">
        <title>Complete genome sequence of Corynebacterium casei LMG S-19264T (=DSM 44701T), isolated from a smear-ripened cheese.</title>
        <authorList>
            <consortium name="US DOE Joint Genome Institute (JGI-PGF)"/>
            <person name="Walter F."/>
            <person name="Albersmeier A."/>
            <person name="Kalinowski J."/>
            <person name="Ruckert C."/>
        </authorList>
    </citation>
    <scope>NUCLEOTIDE SEQUENCE</scope>
    <source>
        <strain evidence="3">CGMCC 1.7081</strain>
    </source>
</reference>
<name>A0A8J3H4J3_9RHOB</name>
<feature type="chain" id="PRO_5035247811" evidence="2">
    <location>
        <begin position="23"/>
        <end position="83"/>
    </location>
</feature>
<proteinExistence type="predicted"/>
<dbReference type="AlphaFoldDB" id="A0A8J3H4J3"/>
<evidence type="ECO:0000256" key="2">
    <source>
        <dbReference type="SAM" id="SignalP"/>
    </source>
</evidence>
<protein>
    <submittedName>
        <fullName evidence="3">Uncharacterized protein</fullName>
    </submittedName>
</protein>